<reference evidence="8" key="2">
    <citation type="submission" date="2020-10" db="UniProtKB">
        <authorList>
            <consortium name="WormBaseParasite"/>
        </authorList>
    </citation>
    <scope>IDENTIFICATION</scope>
</reference>
<reference evidence="7" key="1">
    <citation type="journal article" date="2013" name="Genetics">
        <title>The draft genome and transcriptome of Panagrellus redivivus are shaped by the harsh demands of a free-living lifestyle.</title>
        <authorList>
            <person name="Srinivasan J."/>
            <person name="Dillman A.R."/>
            <person name="Macchietto M.G."/>
            <person name="Heikkinen L."/>
            <person name="Lakso M."/>
            <person name="Fracchia K.M."/>
            <person name="Antoshechkin I."/>
            <person name="Mortazavi A."/>
            <person name="Wong G."/>
            <person name="Sternberg P.W."/>
        </authorList>
    </citation>
    <scope>NUCLEOTIDE SEQUENCE [LARGE SCALE GENOMIC DNA]</scope>
    <source>
        <strain evidence="7">MT8872</strain>
    </source>
</reference>
<dbReference type="AlphaFoldDB" id="A0A7E4URA5"/>
<dbReference type="Pfam" id="PF13445">
    <property type="entry name" value="zf-RING_UBOX"/>
    <property type="match status" value="1"/>
</dbReference>
<feature type="compositionally biased region" description="Acidic residues" evidence="5">
    <location>
        <begin position="179"/>
        <end position="218"/>
    </location>
</feature>
<dbReference type="GO" id="GO:0016567">
    <property type="term" value="P:protein ubiquitination"/>
    <property type="evidence" value="ECO:0007669"/>
    <property type="project" value="TreeGrafter"/>
</dbReference>
<dbReference type="SMART" id="SM00184">
    <property type="entry name" value="RING"/>
    <property type="match status" value="1"/>
</dbReference>
<dbReference type="InterPro" id="IPR013083">
    <property type="entry name" value="Znf_RING/FYVE/PHD"/>
</dbReference>
<evidence type="ECO:0000313" key="8">
    <source>
        <dbReference type="WBParaSite" id="Pan_g11852.t1"/>
    </source>
</evidence>
<evidence type="ECO:0000256" key="2">
    <source>
        <dbReference type="ARBA" id="ARBA00022771"/>
    </source>
</evidence>
<dbReference type="PANTHER" id="PTHR22791:SF6">
    <property type="entry name" value="RING-TYPE DOMAIN-CONTAINING PROTEIN"/>
    <property type="match status" value="1"/>
</dbReference>
<evidence type="ECO:0000256" key="5">
    <source>
        <dbReference type="SAM" id="MobiDB-lite"/>
    </source>
</evidence>
<keyword evidence="2 4" id="KW-0863">Zinc-finger</keyword>
<evidence type="ECO:0000256" key="1">
    <source>
        <dbReference type="ARBA" id="ARBA00022723"/>
    </source>
</evidence>
<dbReference type="Proteomes" id="UP000492821">
    <property type="component" value="Unassembled WGS sequence"/>
</dbReference>
<evidence type="ECO:0000256" key="4">
    <source>
        <dbReference type="PROSITE-ProRule" id="PRU00175"/>
    </source>
</evidence>
<accession>A0A7E4URA5</accession>
<organism evidence="7 8">
    <name type="scientific">Panagrellus redivivus</name>
    <name type="common">Microworm</name>
    <dbReference type="NCBI Taxonomy" id="6233"/>
    <lineage>
        <taxon>Eukaryota</taxon>
        <taxon>Metazoa</taxon>
        <taxon>Ecdysozoa</taxon>
        <taxon>Nematoda</taxon>
        <taxon>Chromadorea</taxon>
        <taxon>Rhabditida</taxon>
        <taxon>Tylenchina</taxon>
        <taxon>Panagrolaimomorpha</taxon>
        <taxon>Panagrolaimoidea</taxon>
        <taxon>Panagrolaimidae</taxon>
        <taxon>Panagrellus</taxon>
    </lineage>
</organism>
<dbReference type="GO" id="GO:0008270">
    <property type="term" value="F:zinc ion binding"/>
    <property type="evidence" value="ECO:0007669"/>
    <property type="project" value="UniProtKB-KW"/>
</dbReference>
<keyword evidence="1" id="KW-0479">Metal-binding</keyword>
<evidence type="ECO:0000313" key="7">
    <source>
        <dbReference type="Proteomes" id="UP000492821"/>
    </source>
</evidence>
<evidence type="ECO:0000256" key="3">
    <source>
        <dbReference type="ARBA" id="ARBA00022833"/>
    </source>
</evidence>
<dbReference type="WBParaSite" id="Pan_g11852.t1">
    <property type="protein sequence ID" value="Pan_g11852.t1"/>
    <property type="gene ID" value="Pan_g11852"/>
</dbReference>
<proteinExistence type="predicted"/>
<dbReference type="InterPro" id="IPR051435">
    <property type="entry name" value="RING_finger_E3_ubiq-ligases"/>
</dbReference>
<name>A0A7E4URA5_PANRE</name>
<dbReference type="PROSITE" id="PS50089">
    <property type="entry name" value="ZF_RING_2"/>
    <property type="match status" value="1"/>
</dbReference>
<feature type="domain" description="RING-type" evidence="6">
    <location>
        <begin position="25"/>
        <end position="69"/>
    </location>
</feature>
<dbReference type="SUPFAM" id="SSF57850">
    <property type="entry name" value="RING/U-box"/>
    <property type="match status" value="1"/>
</dbReference>
<keyword evidence="3" id="KW-0862">Zinc</keyword>
<dbReference type="GO" id="GO:0061630">
    <property type="term" value="F:ubiquitin protein ligase activity"/>
    <property type="evidence" value="ECO:0007669"/>
    <property type="project" value="TreeGrafter"/>
</dbReference>
<dbReference type="PANTHER" id="PTHR22791">
    <property type="entry name" value="RING-TYPE DOMAIN-CONTAINING PROTEIN"/>
    <property type="match status" value="1"/>
</dbReference>
<protein>
    <submittedName>
        <fullName evidence="8">RING-type domain-containing protein</fullName>
    </submittedName>
</protein>
<dbReference type="InterPro" id="IPR001841">
    <property type="entry name" value="Znf_RING"/>
</dbReference>
<feature type="region of interest" description="Disordered" evidence="5">
    <location>
        <begin position="178"/>
        <end position="220"/>
    </location>
</feature>
<dbReference type="Gene3D" id="3.30.40.10">
    <property type="entry name" value="Zinc/RING finger domain, C3HC4 (zinc finger)"/>
    <property type="match status" value="1"/>
</dbReference>
<sequence>MASTTSSSVDTSMNSEVEGPKMNQCVICYYTYNRTNRAPVSMPCGHTFCRQCCIRQTTVEKLFSCGVCRQVSVIGLNGTEKNLTLIGKFVLIRFFFDKTLFLEILESLNLLDTDDSVEGASKDSDAPLEITKQQAEVITDAMQTLAKFIKHKFSEDAETANLLEDAVSAVGDVFGFGEFESDEDDWDDIEDEDDDELGDDEEEDDEAEDNENEDEADEVGLRAMPRTFPTLQSMNARLPMHIAMNPAVLRAYALRPNQQISGSGHVAETGASNNINETVLRAFELFQKEYLPLAADNINNQI</sequence>
<dbReference type="InterPro" id="IPR027370">
    <property type="entry name" value="Znf-RING_euk"/>
</dbReference>
<evidence type="ECO:0000259" key="6">
    <source>
        <dbReference type="PROSITE" id="PS50089"/>
    </source>
</evidence>
<keyword evidence="7" id="KW-1185">Reference proteome</keyword>